<evidence type="ECO:0000259" key="1">
    <source>
        <dbReference type="Pfam" id="PF06250"/>
    </source>
</evidence>
<keyword evidence="4" id="KW-1185">Reference proteome</keyword>
<dbReference type="RefSeq" id="WP_264283228.1">
    <property type="nucleotide sequence ID" value="NZ_CP107006.1"/>
</dbReference>
<organism evidence="3 4">
    <name type="scientific">Chitinophaga horti</name>
    <dbReference type="NCBI Taxonomy" id="2920382"/>
    <lineage>
        <taxon>Bacteria</taxon>
        <taxon>Pseudomonadati</taxon>
        <taxon>Bacteroidota</taxon>
        <taxon>Chitinophagia</taxon>
        <taxon>Chitinophagales</taxon>
        <taxon>Chitinophagaceae</taxon>
        <taxon>Chitinophaga</taxon>
    </lineage>
</organism>
<dbReference type="PANTHER" id="PTHR30547">
    <property type="entry name" value="UNCHARACTERIZED PROTEIN YHCG-RELATED"/>
    <property type="match status" value="1"/>
</dbReference>
<reference evidence="3" key="1">
    <citation type="submission" date="2022-10" db="EMBL/GenBank/DDBJ databases">
        <title>Chitinophaga sp. nov., isolated from soil.</title>
        <authorList>
            <person name="Jeon C.O."/>
        </authorList>
    </citation>
    <scope>NUCLEOTIDE SEQUENCE</scope>
    <source>
        <strain evidence="3">R8</strain>
    </source>
</reference>
<sequence length="328" mass="38127">MIRKTFISEIRQILQGALRHTYRAINFAMVQAYWSIGHRILEEEQHGSNRAGYGDALLAELAVHLTGEFGKGFEERELRRIRQFYQAFPIRDALRPELSWTHYRIVIRVEDPVARNWYMLAAADNAWSSRLLERNITTKHYERLLSPGSVILDKDHAAANQVVRDPYILEFLGLEQPAIYSESDIEAAIINNIQSFLLELGTGFSFVARQYRIKTDTRMFFIDLVFYHFILKCFVLLDLKITALTHQDIGQMDMYVRMFEAMKRRADDKPTLGIILCSEKDHSMIKYSMLEESKQLFASEYSLVLPSEAVLTEQLGRAAEMYRKAKIL</sequence>
<dbReference type="EMBL" id="CP107006">
    <property type="protein sequence ID" value="UYQ95503.1"/>
    <property type="molecule type" value="Genomic_DNA"/>
</dbReference>
<accession>A0ABY6J783</accession>
<evidence type="ECO:0000313" key="3">
    <source>
        <dbReference type="EMBL" id="UYQ95503.1"/>
    </source>
</evidence>
<name>A0ABY6J783_9BACT</name>
<gene>
    <name evidence="3" type="ORF">MKQ68_10365</name>
</gene>
<dbReference type="InterPro" id="IPR011856">
    <property type="entry name" value="tRNA_endonuc-like_dom_sf"/>
</dbReference>
<protein>
    <submittedName>
        <fullName evidence="3">PDDEXK nuclease domain-containing protein</fullName>
    </submittedName>
</protein>
<evidence type="ECO:0000259" key="2">
    <source>
        <dbReference type="Pfam" id="PF17761"/>
    </source>
</evidence>
<dbReference type="Pfam" id="PF06250">
    <property type="entry name" value="YhcG_C"/>
    <property type="match status" value="1"/>
</dbReference>
<dbReference type="Proteomes" id="UP001162741">
    <property type="component" value="Chromosome"/>
</dbReference>
<proteinExistence type="predicted"/>
<dbReference type="InterPro" id="IPR053148">
    <property type="entry name" value="PD-DEXK-like_domain"/>
</dbReference>
<dbReference type="PANTHER" id="PTHR30547:SF5">
    <property type="entry name" value="NUCLEASE YHCG-RELATED"/>
    <property type="match status" value="1"/>
</dbReference>
<dbReference type="Gene3D" id="3.40.1350.10">
    <property type="match status" value="1"/>
</dbReference>
<dbReference type="InterPro" id="IPR041527">
    <property type="entry name" value="YhcG_N"/>
</dbReference>
<dbReference type="Pfam" id="PF17761">
    <property type="entry name" value="DUF1016_N"/>
    <property type="match status" value="1"/>
</dbReference>
<evidence type="ECO:0000313" key="4">
    <source>
        <dbReference type="Proteomes" id="UP001162741"/>
    </source>
</evidence>
<feature type="domain" description="YhcG N-terminal" evidence="2">
    <location>
        <begin position="9"/>
        <end position="143"/>
    </location>
</feature>
<feature type="domain" description="YhcG PDDEXK nuclease" evidence="1">
    <location>
        <begin position="161"/>
        <end position="310"/>
    </location>
</feature>
<dbReference type="InterPro" id="IPR009362">
    <property type="entry name" value="YhcG_C"/>
</dbReference>